<name>A0A059E2B6_9PROT</name>
<comment type="caution">
    <text evidence="1">The sequence shown here is derived from an EMBL/GenBank/DDBJ whole genome shotgun (WGS) entry which is preliminary data.</text>
</comment>
<organism evidence="1 2">
    <name type="scientific">Hyphomonas atlantica</name>
    <dbReference type="NCBI Taxonomy" id="1280948"/>
    <lineage>
        <taxon>Bacteria</taxon>
        <taxon>Pseudomonadati</taxon>
        <taxon>Pseudomonadota</taxon>
        <taxon>Alphaproteobacteria</taxon>
        <taxon>Hyphomonadales</taxon>
        <taxon>Hyphomonadaceae</taxon>
        <taxon>Hyphomonas</taxon>
    </lineage>
</organism>
<dbReference type="EMBL" id="AWFH01000012">
    <property type="protein sequence ID" value="KCZ61692.1"/>
    <property type="molecule type" value="Genomic_DNA"/>
</dbReference>
<evidence type="ECO:0000313" key="1">
    <source>
        <dbReference type="EMBL" id="KCZ61692.1"/>
    </source>
</evidence>
<dbReference type="eggNOG" id="ENOG502ZRYG">
    <property type="taxonomic scope" value="Bacteria"/>
</dbReference>
<sequence>MAKAVFHKAQRVFVKPVGTWALIEQVIPHWVKDVDEPLRVTYECGLGRSFQAHELSADDTSPTETRPHRPENDEIMLEHWHIVRRKAKWRARIGGPDLSEVGTFPVVITDEEDLSGWRVSGSEYDRDPQRIEHQARMIACTPDLLQTARQVADQYEESPDAFPPELKTVAQRCASILRFVYELDEEDVKHSATVAAE</sequence>
<dbReference type="RefSeq" id="WP_035550848.1">
    <property type="nucleotide sequence ID" value="NZ_AWFH01000012.1"/>
</dbReference>
<proteinExistence type="predicted"/>
<accession>A0A059E2B6</accession>
<dbReference type="OrthoDB" id="7185378at2"/>
<dbReference type="Proteomes" id="UP000024547">
    <property type="component" value="Unassembled WGS sequence"/>
</dbReference>
<evidence type="ECO:0000313" key="2">
    <source>
        <dbReference type="Proteomes" id="UP000024547"/>
    </source>
</evidence>
<gene>
    <name evidence="1" type="ORF">HY36_03860</name>
</gene>
<dbReference type="STRING" id="1280948.HY36_03860"/>
<dbReference type="AlphaFoldDB" id="A0A059E2B6"/>
<reference evidence="1 2" key="1">
    <citation type="journal article" date="2014" name="Antonie Van Leeuwenhoek">
        <title>Hyphomonas beringensis sp. nov. and Hyphomonas chukchiensis sp. nov., isolated from surface seawater of the Bering Sea and Chukchi Sea.</title>
        <authorList>
            <person name="Li C."/>
            <person name="Lai Q."/>
            <person name="Li G."/>
            <person name="Dong C."/>
            <person name="Wang J."/>
            <person name="Liao Y."/>
            <person name="Shao Z."/>
        </authorList>
    </citation>
    <scope>NUCLEOTIDE SEQUENCE [LARGE SCALE GENOMIC DNA]</scope>
    <source>
        <strain evidence="1 2">22II1-22F38</strain>
    </source>
</reference>
<keyword evidence="2" id="KW-1185">Reference proteome</keyword>
<protein>
    <submittedName>
        <fullName evidence="1">Uncharacterized protein</fullName>
    </submittedName>
</protein>
<dbReference type="PATRIC" id="fig|1280948.3.peg.1601"/>